<dbReference type="AlphaFoldDB" id="A0A0C3NL02"/>
<name>A0A0C3NL02_PHLG1</name>
<organism evidence="1 2">
    <name type="scientific">Phlebiopsis gigantea (strain 11061_1 CR5-6)</name>
    <name type="common">White-rot fungus</name>
    <name type="synonym">Peniophora gigantea</name>
    <dbReference type="NCBI Taxonomy" id="745531"/>
    <lineage>
        <taxon>Eukaryota</taxon>
        <taxon>Fungi</taxon>
        <taxon>Dikarya</taxon>
        <taxon>Basidiomycota</taxon>
        <taxon>Agaricomycotina</taxon>
        <taxon>Agaricomycetes</taxon>
        <taxon>Polyporales</taxon>
        <taxon>Phanerochaetaceae</taxon>
        <taxon>Phlebiopsis</taxon>
    </lineage>
</organism>
<dbReference type="OrthoDB" id="2804335at2759"/>
<keyword evidence="2" id="KW-1185">Reference proteome</keyword>
<dbReference type="HOGENOM" id="CLU_024266_0_0_1"/>
<evidence type="ECO:0008006" key="3">
    <source>
        <dbReference type="Google" id="ProtNLM"/>
    </source>
</evidence>
<dbReference type="EMBL" id="KN840536">
    <property type="protein sequence ID" value="KIP05704.1"/>
    <property type="molecule type" value="Genomic_DNA"/>
</dbReference>
<evidence type="ECO:0000313" key="1">
    <source>
        <dbReference type="EMBL" id="KIP05704.1"/>
    </source>
</evidence>
<accession>A0A0C3NL02</accession>
<evidence type="ECO:0000313" key="2">
    <source>
        <dbReference type="Proteomes" id="UP000053257"/>
    </source>
</evidence>
<reference evidence="1 2" key="1">
    <citation type="journal article" date="2014" name="PLoS Genet.">
        <title>Analysis of the Phlebiopsis gigantea genome, transcriptome and secretome provides insight into its pioneer colonization strategies of wood.</title>
        <authorList>
            <person name="Hori C."/>
            <person name="Ishida T."/>
            <person name="Igarashi K."/>
            <person name="Samejima M."/>
            <person name="Suzuki H."/>
            <person name="Master E."/>
            <person name="Ferreira P."/>
            <person name="Ruiz-Duenas F.J."/>
            <person name="Held B."/>
            <person name="Canessa P."/>
            <person name="Larrondo L.F."/>
            <person name="Schmoll M."/>
            <person name="Druzhinina I.S."/>
            <person name="Kubicek C.P."/>
            <person name="Gaskell J.A."/>
            <person name="Kersten P."/>
            <person name="St John F."/>
            <person name="Glasner J."/>
            <person name="Sabat G."/>
            <person name="Splinter BonDurant S."/>
            <person name="Syed K."/>
            <person name="Yadav J."/>
            <person name="Mgbeahuruike A.C."/>
            <person name="Kovalchuk A."/>
            <person name="Asiegbu F.O."/>
            <person name="Lackner G."/>
            <person name="Hoffmeister D."/>
            <person name="Rencoret J."/>
            <person name="Gutierrez A."/>
            <person name="Sun H."/>
            <person name="Lindquist E."/>
            <person name="Barry K."/>
            <person name="Riley R."/>
            <person name="Grigoriev I.V."/>
            <person name="Henrissat B."/>
            <person name="Kues U."/>
            <person name="Berka R.M."/>
            <person name="Martinez A.T."/>
            <person name="Covert S.F."/>
            <person name="Blanchette R.A."/>
            <person name="Cullen D."/>
        </authorList>
    </citation>
    <scope>NUCLEOTIDE SEQUENCE [LARGE SCALE GENOMIC DNA]</scope>
    <source>
        <strain evidence="1 2">11061_1 CR5-6</strain>
    </source>
</reference>
<protein>
    <recommendedName>
        <fullName evidence="3">F-box domain-containing protein</fullName>
    </recommendedName>
</protein>
<proteinExistence type="predicted"/>
<gene>
    <name evidence="1" type="ORF">PHLGIDRAFT_488066</name>
</gene>
<sequence>MSPATGADLPPEVIHKILGELSANPRRHWLPITSGQDCPTIKKAGLAACSLACKHWAKTIRPILFAKIDICNVQDLFTLLSFLESSMRFEPQLSKCIGALLVKLRDAETPPWLHHIQDITKHVWPLQIDLHFTVTSPIPDSASWEGHLPLYGLPRRLPGAFCRLNLLQLENLRLRSDLDLFKFVDNFPSLCKCLLRKITFIEGSSAEQRRRRGNPSTSFFYYVEAMQCEDGLPQSQLLLVSRLLSYVGRGSRIERGVWAQLLHAAAALAPADYSLASIAVMRNAFSLGPAGNFSDHYPLVLSSAASGASVQASPGWVIAQDCNLRVPAATQINKLRLQFRRVPSYEELRWDAFESAVLELAHVPEVTLSASADDVDGFKWFAESILSEKMLNRLKTAGKLILKYSTRRGREVTLEQVLAYPEAHSVGASTVQLSVAQRFDILILDRAEERDEYLHKTLSSRIPVASVLHTNSDAGHGSEM</sequence>
<dbReference type="Proteomes" id="UP000053257">
    <property type="component" value="Unassembled WGS sequence"/>
</dbReference>